<evidence type="ECO:0000256" key="2">
    <source>
        <dbReference type="ARBA" id="ARBA00009260"/>
    </source>
</evidence>
<gene>
    <name evidence="8" type="ORF">AF80_00920</name>
</gene>
<keyword evidence="4" id="KW-0540">Nuclease</keyword>
<comment type="similarity">
    <text evidence="2">Belongs to the phage GPA family.</text>
</comment>
<dbReference type="GO" id="GO:0016787">
    <property type="term" value="F:hydrolase activity"/>
    <property type="evidence" value="ECO:0007669"/>
    <property type="project" value="UniProtKB-KW"/>
</dbReference>
<dbReference type="GO" id="GO:0004519">
    <property type="term" value="F:endonuclease activity"/>
    <property type="evidence" value="ECO:0007669"/>
    <property type="project" value="UniProtKB-KW"/>
</dbReference>
<dbReference type="PATRIC" id="fig|1447263.3.peg.170"/>
<reference evidence="8 9" key="1">
    <citation type="submission" date="2014-01" db="EMBL/GenBank/DDBJ databases">
        <title>Development of a Comparative Genomic Fingerprinting Assay for High Resolution Genotyping of Arcobacter butzleri.</title>
        <authorList>
            <person name="Webb A.L."/>
            <person name="Inglis G.D."/>
            <person name="Kruczkiewicz P."/>
            <person name="Selinger L.B."/>
            <person name="Taboada E.N."/>
        </authorList>
    </citation>
    <scope>NUCLEOTIDE SEQUENCE [LARGE SCALE GENOMIC DNA]</scope>
    <source>
        <strain evidence="8 9">L355</strain>
    </source>
</reference>
<evidence type="ECO:0000259" key="7">
    <source>
        <dbReference type="Pfam" id="PF05840"/>
    </source>
</evidence>
<dbReference type="Pfam" id="PF05840">
    <property type="entry name" value="Phage_GPA"/>
    <property type="match status" value="1"/>
</dbReference>
<feature type="domain" description="Replication gene A protein-like" evidence="7">
    <location>
        <begin position="41"/>
        <end position="248"/>
    </location>
</feature>
<evidence type="ECO:0000313" key="9">
    <source>
        <dbReference type="Proteomes" id="UP000035154"/>
    </source>
</evidence>
<dbReference type="GO" id="GO:0006260">
    <property type="term" value="P:DNA replication"/>
    <property type="evidence" value="ECO:0007669"/>
    <property type="project" value="UniProtKB-KW"/>
</dbReference>
<organism evidence="8 9">
    <name type="scientific">Aliarcobacter butzleri L355</name>
    <dbReference type="NCBI Taxonomy" id="1447263"/>
    <lineage>
        <taxon>Bacteria</taxon>
        <taxon>Pseudomonadati</taxon>
        <taxon>Campylobacterota</taxon>
        <taxon>Epsilonproteobacteria</taxon>
        <taxon>Campylobacterales</taxon>
        <taxon>Arcobacteraceae</taxon>
        <taxon>Aliarcobacter</taxon>
    </lineage>
</organism>
<evidence type="ECO:0000313" key="8">
    <source>
        <dbReference type="EMBL" id="KLE11506.1"/>
    </source>
</evidence>
<comment type="caution">
    <text evidence="8">The sequence shown here is derived from an EMBL/GenBank/DDBJ whole genome shotgun (WGS) entry which is preliminary data.</text>
</comment>
<evidence type="ECO:0000256" key="6">
    <source>
        <dbReference type="ARBA" id="ARBA00022801"/>
    </source>
</evidence>
<keyword evidence="5" id="KW-0255">Endonuclease</keyword>
<evidence type="ECO:0000256" key="1">
    <source>
        <dbReference type="ARBA" id="ARBA00003293"/>
    </source>
</evidence>
<proteinExistence type="inferred from homology"/>
<evidence type="ECO:0000256" key="4">
    <source>
        <dbReference type="ARBA" id="ARBA00022722"/>
    </source>
</evidence>
<evidence type="ECO:0000256" key="3">
    <source>
        <dbReference type="ARBA" id="ARBA00022705"/>
    </source>
</evidence>
<evidence type="ECO:0000256" key="5">
    <source>
        <dbReference type="ARBA" id="ARBA00022759"/>
    </source>
</evidence>
<dbReference type="Proteomes" id="UP000035154">
    <property type="component" value="Unassembled WGS sequence"/>
</dbReference>
<sequence length="347" mass="41154">MDYTEQFINNEEFEDKKIKVCVVSEQTFFSSSSLTTYKKVVDINKNHKIYGLTQNDYEDVLEKIKKQNCFLEYNYIYDKISSSHIPLKDLVISANHNPNRYHALIQNRINTLTNEAKENNLFPIFMTLTLPSEFHKMKIDKKTKTLIQNPKYNHVTPKEAVKHLTKMFSRLRHDRSLKELSKDERIYFRVNEPHKNGTPHTHILLFVPKSSIDRVVTAFKRLFDNKTNDIQTDIKNATSYIMKYINKTLPLSKKENLSTKEKYLNAWYCKHRIVRFNCSKTLAPLSLYRLLHEKFNLKELTSLVKKKSLAIYVLQTNRNKIMEIFFGDELIYQRSENYTLKNGLLDF</sequence>
<dbReference type="RefSeq" id="WP_046997705.1">
    <property type="nucleotide sequence ID" value="NZ_JAIW01000009.1"/>
</dbReference>
<keyword evidence="3" id="KW-0235">DNA replication</keyword>
<accession>A0A0G9KY97</accession>
<protein>
    <recommendedName>
        <fullName evidence="7">Replication gene A protein-like domain-containing protein</fullName>
    </recommendedName>
</protein>
<dbReference type="EMBL" id="JAIW01000009">
    <property type="protein sequence ID" value="KLE11506.1"/>
    <property type="molecule type" value="Genomic_DNA"/>
</dbReference>
<comment type="function">
    <text evidence="1">Possible endonuclease which induces a single-strand cut and initiates DNA replication.</text>
</comment>
<name>A0A0G9KY97_9BACT</name>
<dbReference type="AlphaFoldDB" id="A0A0G9KY97"/>
<keyword evidence="6" id="KW-0378">Hydrolase</keyword>
<dbReference type="InterPro" id="IPR008766">
    <property type="entry name" value="Replication_gene_A-like"/>
</dbReference>